<evidence type="ECO:0000313" key="2">
    <source>
        <dbReference type="Proteomes" id="UP000319483"/>
    </source>
</evidence>
<proteinExistence type="predicted"/>
<accession>A0A556SB14</accession>
<dbReference type="RefSeq" id="WP_144092203.1">
    <property type="nucleotide sequence ID" value="NZ_VMHM01000011.1"/>
</dbReference>
<evidence type="ECO:0000313" key="1">
    <source>
        <dbReference type="EMBL" id="TSJ98295.1"/>
    </source>
</evidence>
<name>A0A556SB14_9GAMM</name>
<sequence>MTVEFNPKSKSCYCFSVPNGTWFHLLKTSIIKEFLNNPPLTNDPIYATKKQAIKCAEAVKNWQPTEFWFGSDPEKGKQIFIEFFERCNGFETY</sequence>
<reference evidence="1 2" key="1">
    <citation type="submission" date="2019-07" db="EMBL/GenBank/DDBJ databases">
        <title>Gilliamella genomes.</title>
        <authorList>
            <person name="Zheng H."/>
        </authorList>
    </citation>
    <scope>NUCLEOTIDE SEQUENCE [LARGE SCALE GENOMIC DNA]</scope>
    <source>
        <strain evidence="1 2">W8127</strain>
    </source>
</reference>
<comment type="caution">
    <text evidence="1">The sequence shown here is derived from an EMBL/GenBank/DDBJ whole genome shotgun (WGS) entry which is preliminary data.</text>
</comment>
<dbReference type="AlphaFoldDB" id="A0A556SB14"/>
<protein>
    <submittedName>
        <fullName evidence="1">Uncharacterized protein</fullName>
    </submittedName>
</protein>
<dbReference type="Proteomes" id="UP000319483">
    <property type="component" value="Unassembled WGS sequence"/>
</dbReference>
<dbReference type="EMBL" id="VMHM01000011">
    <property type="protein sequence ID" value="TSJ98295.1"/>
    <property type="molecule type" value="Genomic_DNA"/>
</dbReference>
<organism evidence="1 2">
    <name type="scientific">Gilliamella apicola</name>
    <dbReference type="NCBI Taxonomy" id="1196095"/>
    <lineage>
        <taxon>Bacteria</taxon>
        <taxon>Pseudomonadati</taxon>
        <taxon>Pseudomonadota</taxon>
        <taxon>Gammaproteobacteria</taxon>
        <taxon>Orbales</taxon>
        <taxon>Orbaceae</taxon>
        <taxon>Gilliamella</taxon>
    </lineage>
</organism>
<gene>
    <name evidence="1" type="ORF">FPQ15_08930</name>
</gene>